<keyword evidence="2" id="KW-1185">Reference proteome</keyword>
<comment type="caution">
    <text evidence="1">The sequence shown here is derived from an EMBL/GenBank/DDBJ whole genome shotgun (WGS) entry which is preliminary data.</text>
</comment>
<accession>A0AAD5TYR6</accession>
<evidence type="ECO:0000313" key="2">
    <source>
        <dbReference type="Proteomes" id="UP001211065"/>
    </source>
</evidence>
<evidence type="ECO:0000313" key="1">
    <source>
        <dbReference type="EMBL" id="KAJ3216759.1"/>
    </source>
</evidence>
<proteinExistence type="predicted"/>
<dbReference type="AlphaFoldDB" id="A0AAD5TYR6"/>
<organism evidence="1 2">
    <name type="scientific">Clydaea vesicula</name>
    <dbReference type="NCBI Taxonomy" id="447962"/>
    <lineage>
        <taxon>Eukaryota</taxon>
        <taxon>Fungi</taxon>
        <taxon>Fungi incertae sedis</taxon>
        <taxon>Chytridiomycota</taxon>
        <taxon>Chytridiomycota incertae sedis</taxon>
        <taxon>Chytridiomycetes</taxon>
        <taxon>Lobulomycetales</taxon>
        <taxon>Lobulomycetaceae</taxon>
        <taxon>Clydaea</taxon>
    </lineage>
</organism>
<sequence length="106" mass="12537">MIKSDLSYESLTKTLKEIHKIETKKDLILRFQGERNFDKFIFEGNEELQFALDEAVLENDKDITENKLLRIFVQVMDEGLLDLQKEVKNFVIRKVKDGVKCRLEVM</sequence>
<name>A0AAD5TYR6_9FUNG</name>
<gene>
    <name evidence="1" type="ORF">HK099_005745</name>
</gene>
<dbReference type="EMBL" id="JADGJW010000462">
    <property type="protein sequence ID" value="KAJ3216759.1"/>
    <property type="molecule type" value="Genomic_DNA"/>
</dbReference>
<reference evidence="1" key="1">
    <citation type="submission" date="2020-05" db="EMBL/GenBank/DDBJ databases">
        <title>Phylogenomic resolution of chytrid fungi.</title>
        <authorList>
            <person name="Stajich J.E."/>
            <person name="Amses K."/>
            <person name="Simmons R."/>
            <person name="Seto K."/>
            <person name="Myers J."/>
            <person name="Bonds A."/>
            <person name="Quandt C.A."/>
            <person name="Barry K."/>
            <person name="Liu P."/>
            <person name="Grigoriev I."/>
            <person name="Longcore J.E."/>
            <person name="James T.Y."/>
        </authorList>
    </citation>
    <scope>NUCLEOTIDE SEQUENCE</scope>
    <source>
        <strain evidence="1">JEL0476</strain>
    </source>
</reference>
<dbReference type="Proteomes" id="UP001211065">
    <property type="component" value="Unassembled WGS sequence"/>
</dbReference>
<protein>
    <submittedName>
        <fullName evidence="1">Uncharacterized protein</fullName>
    </submittedName>
</protein>